<accession>A0A1A8FDZ1</accession>
<feature type="transmembrane region" description="Helical" evidence="2">
    <location>
        <begin position="55"/>
        <end position="77"/>
    </location>
</feature>
<sequence>MVEAYFVFPNGTALKEEEVEVMIVKSEYFFALRDLGLADIGAAGDNQQPTNPIQYILLGIVGGLVIVLVVLTTSLLCTRRSYKRKLKAAKAMNSASMVTSDNQKGGTTVPGTNKYTMEGANPVLNLHINSAIALDLDGESSDVDRVSFNSLDDHVEMMTTDSNPDMQTIEEEEEPGGPSGYNEALGAALAQVGPRKDAKKANPGFANPSFDTTDL</sequence>
<evidence type="ECO:0000256" key="1">
    <source>
        <dbReference type="SAM" id="MobiDB-lite"/>
    </source>
</evidence>
<reference evidence="3" key="1">
    <citation type="submission" date="2016-05" db="EMBL/GenBank/DDBJ databases">
        <authorList>
            <person name="Lavstsen T."/>
            <person name="Jespersen J.S."/>
        </authorList>
    </citation>
    <scope>NUCLEOTIDE SEQUENCE</scope>
    <source>
        <tissue evidence="3">Brain</tissue>
    </source>
</reference>
<name>A0A1A8FDZ1_9TELE</name>
<evidence type="ECO:0000256" key="2">
    <source>
        <dbReference type="SAM" id="Phobius"/>
    </source>
</evidence>
<protein>
    <submittedName>
        <fullName evidence="3">Cadherin-related family member 2</fullName>
    </submittedName>
</protein>
<dbReference type="EMBL" id="HAEB01009812">
    <property type="protein sequence ID" value="SBQ56339.1"/>
    <property type="molecule type" value="Transcribed_RNA"/>
</dbReference>
<keyword evidence="2" id="KW-0472">Membrane</keyword>
<proteinExistence type="predicted"/>
<feature type="region of interest" description="Disordered" evidence="1">
    <location>
        <begin position="158"/>
        <end position="215"/>
    </location>
</feature>
<evidence type="ECO:0000313" key="3">
    <source>
        <dbReference type="EMBL" id="SBQ56339.1"/>
    </source>
</evidence>
<keyword evidence="2" id="KW-0812">Transmembrane</keyword>
<keyword evidence="2" id="KW-1133">Transmembrane helix</keyword>
<gene>
    <name evidence="3" type="primary">CDHR2</name>
</gene>
<dbReference type="EMBL" id="HAEC01014577">
    <property type="protein sequence ID" value="SBQ82794.1"/>
    <property type="molecule type" value="Transcribed_RNA"/>
</dbReference>
<reference evidence="3" key="2">
    <citation type="submission" date="2016-06" db="EMBL/GenBank/DDBJ databases">
        <title>The genome of a short-lived fish provides insights into sex chromosome evolution and the genetic control of aging.</title>
        <authorList>
            <person name="Reichwald K."/>
            <person name="Felder M."/>
            <person name="Petzold A."/>
            <person name="Koch P."/>
            <person name="Groth M."/>
            <person name="Platzer M."/>
        </authorList>
    </citation>
    <scope>NUCLEOTIDE SEQUENCE</scope>
    <source>
        <tissue evidence="3">Brain</tissue>
    </source>
</reference>
<organism evidence="3">
    <name type="scientific">Nothobranchius korthausae</name>
    <dbReference type="NCBI Taxonomy" id="1143690"/>
    <lineage>
        <taxon>Eukaryota</taxon>
        <taxon>Metazoa</taxon>
        <taxon>Chordata</taxon>
        <taxon>Craniata</taxon>
        <taxon>Vertebrata</taxon>
        <taxon>Euteleostomi</taxon>
        <taxon>Actinopterygii</taxon>
        <taxon>Neopterygii</taxon>
        <taxon>Teleostei</taxon>
        <taxon>Neoteleostei</taxon>
        <taxon>Acanthomorphata</taxon>
        <taxon>Ovalentaria</taxon>
        <taxon>Atherinomorphae</taxon>
        <taxon>Cyprinodontiformes</taxon>
        <taxon>Nothobranchiidae</taxon>
        <taxon>Nothobranchius</taxon>
    </lineage>
</organism>
<dbReference type="AlphaFoldDB" id="A0A1A8FDZ1"/>